<dbReference type="GO" id="GO:0000977">
    <property type="term" value="F:RNA polymerase II transcription regulatory region sequence-specific DNA binding"/>
    <property type="evidence" value="ECO:0007669"/>
    <property type="project" value="TreeGrafter"/>
</dbReference>
<dbReference type="EMBL" id="DF836368">
    <property type="protein sequence ID" value="GAN05006.1"/>
    <property type="molecule type" value="Genomic_DNA"/>
</dbReference>
<organism evidence="3">
    <name type="scientific">Mucor ambiguus</name>
    <dbReference type="NCBI Taxonomy" id="91626"/>
    <lineage>
        <taxon>Eukaryota</taxon>
        <taxon>Fungi</taxon>
        <taxon>Fungi incertae sedis</taxon>
        <taxon>Mucoromycota</taxon>
        <taxon>Mucoromycotina</taxon>
        <taxon>Mucoromycetes</taxon>
        <taxon>Mucorales</taxon>
        <taxon>Mucorineae</taxon>
        <taxon>Mucoraceae</taxon>
        <taxon>Mucor</taxon>
    </lineage>
</organism>
<dbReference type="InterPro" id="IPR036864">
    <property type="entry name" value="Zn2-C6_fun-type_DNA-bd_sf"/>
</dbReference>
<evidence type="ECO:0000259" key="2">
    <source>
        <dbReference type="PROSITE" id="PS50048"/>
    </source>
</evidence>
<reference evidence="3" key="1">
    <citation type="submission" date="2014-09" db="EMBL/GenBank/DDBJ databases">
        <title>Draft genome sequence of an oleaginous Mucoromycotina fungus Mucor ambiguus NBRC6742.</title>
        <authorList>
            <person name="Takeda I."/>
            <person name="Yamane N."/>
            <person name="Morita T."/>
            <person name="Tamano K."/>
            <person name="Machida M."/>
            <person name="Baker S."/>
            <person name="Koike H."/>
        </authorList>
    </citation>
    <scope>NUCLEOTIDE SEQUENCE</scope>
    <source>
        <strain evidence="3">NBRC 6742</strain>
    </source>
</reference>
<dbReference type="PANTHER" id="PTHR31986">
    <property type="entry name" value="REGULATOR OF DRUG SENSITIVITY 2"/>
    <property type="match status" value="1"/>
</dbReference>
<evidence type="ECO:0000256" key="1">
    <source>
        <dbReference type="SAM" id="MobiDB-lite"/>
    </source>
</evidence>
<dbReference type="AlphaFoldDB" id="A0A0C9M5T6"/>
<dbReference type="GO" id="GO:0008270">
    <property type="term" value="F:zinc ion binding"/>
    <property type="evidence" value="ECO:0007669"/>
    <property type="project" value="InterPro"/>
</dbReference>
<proteinExistence type="predicted"/>
<dbReference type="InterPro" id="IPR053045">
    <property type="entry name" value="Zinc_cluster_trans_reg"/>
</dbReference>
<protein>
    <recommendedName>
        <fullName evidence="2">Zn(2)-C6 fungal-type domain-containing protein</fullName>
    </recommendedName>
</protein>
<dbReference type="SUPFAM" id="SSF57701">
    <property type="entry name" value="Zn2/Cys6 DNA-binding domain"/>
    <property type="match status" value="1"/>
</dbReference>
<name>A0A0C9M5T6_9FUNG</name>
<feature type="domain" description="Zn(2)-C6 fungal-type" evidence="2">
    <location>
        <begin position="189"/>
        <end position="220"/>
    </location>
</feature>
<evidence type="ECO:0000313" key="4">
    <source>
        <dbReference type="Proteomes" id="UP000053815"/>
    </source>
</evidence>
<gene>
    <name evidence="3" type="ORF">MAM1_0079c04474</name>
</gene>
<evidence type="ECO:0000313" key="3">
    <source>
        <dbReference type="EMBL" id="GAN05006.1"/>
    </source>
</evidence>
<feature type="region of interest" description="Disordered" evidence="1">
    <location>
        <begin position="221"/>
        <end position="274"/>
    </location>
</feature>
<dbReference type="SMART" id="SM00066">
    <property type="entry name" value="GAL4"/>
    <property type="match status" value="1"/>
</dbReference>
<dbReference type="Pfam" id="PF00172">
    <property type="entry name" value="Zn_clus"/>
    <property type="match status" value="1"/>
</dbReference>
<sequence length="274" mass="30499">MYEPHQDTAKNDKHAFPEPNTYDYASQLMFDANSFAPVSNPIDLHPAYLDFFQNGGDPYEMMRYQAAIQQSHDYASSCSSNNTPPTSYSHPIHAQSFSVPPALPAHSMPLQAAAYPMMAFHQDGNAMGISLEQATMNYPIPYDHHGYMGAPVPTLSTSSSSSSSLSSSNLAYGLNASDNRGAQVYVRKACVSCKQSHVACDVQRPCARCVRLNKADTCVDAERKKRGRPCGSSKKKKEQQLQLQQQQQQQQQQDQQQQQQQQQNSMAVNYNHLL</sequence>
<accession>A0A0C9M5T6</accession>
<feature type="compositionally biased region" description="Basic residues" evidence="1">
    <location>
        <begin position="224"/>
        <end position="237"/>
    </location>
</feature>
<dbReference type="InterPro" id="IPR001138">
    <property type="entry name" value="Zn2Cys6_DnaBD"/>
</dbReference>
<dbReference type="PROSITE" id="PS50048">
    <property type="entry name" value="ZN2_CY6_FUNGAL_2"/>
    <property type="match status" value="1"/>
</dbReference>
<dbReference type="Proteomes" id="UP000053815">
    <property type="component" value="Unassembled WGS sequence"/>
</dbReference>
<dbReference type="PANTHER" id="PTHR31986:SF7">
    <property type="entry name" value="REGULATOR OF DRUG SENSITIVITY 2"/>
    <property type="match status" value="1"/>
</dbReference>
<dbReference type="GO" id="GO:0005634">
    <property type="term" value="C:nucleus"/>
    <property type="evidence" value="ECO:0007669"/>
    <property type="project" value="TreeGrafter"/>
</dbReference>
<dbReference type="STRING" id="91626.A0A0C9M5T6"/>
<dbReference type="PROSITE" id="PS00463">
    <property type="entry name" value="ZN2_CY6_FUNGAL_1"/>
    <property type="match status" value="1"/>
</dbReference>
<dbReference type="Gene3D" id="4.10.240.10">
    <property type="entry name" value="Zn(2)-C6 fungal-type DNA-binding domain"/>
    <property type="match status" value="1"/>
</dbReference>
<feature type="compositionally biased region" description="Low complexity" evidence="1">
    <location>
        <begin position="240"/>
        <end position="263"/>
    </location>
</feature>
<dbReference type="GO" id="GO:0000981">
    <property type="term" value="F:DNA-binding transcription factor activity, RNA polymerase II-specific"/>
    <property type="evidence" value="ECO:0007669"/>
    <property type="project" value="InterPro"/>
</dbReference>
<dbReference type="OrthoDB" id="1555531at2759"/>
<dbReference type="CDD" id="cd00067">
    <property type="entry name" value="GAL4"/>
    <property type="match status" value="1"/>
</dbReference>
<keyword evidence="4" id="KW-1185">Reference proteome</keyword>